<dbReference type="InterPro" id="IPR003594">
    <property type="entry name" value="HATPase_dom"/>
</dbReference>
<dbReference type="GO" id="GO:0000155">
    <property type="term" value="F:phosphorelay sensor kinase activity"/>
    <property type="evidence" value="ECO:0007669"/>
    <property type="project" value="InterPro"/>
</dbReference>
<comment type="subcellular location">
    <subcellularLocation>
        <location evidence="2">Membrane</location>
    </subcellularLocation>
</comment>
<evidence type="ECO:0000256" key="2">
    <source>
        <dbReference type="ARBA" id="ARBA00004370"/>
    </source>
</evidence>
<comment type="caution">
    <text evidence="10">The sequence shown here is derived from an EMBL/GenBank/DDBJ whole genome shotgun (WGS) entry which is preliminary data.</text>
</comment>
<dbReference type="AlphaFoldDB" id="A0AA41UML8"/>
<evidence type="ECO:0000313" key="10">
    <source>
        <dbReference type="EMBL" id="MCJ8502756.1"/>
    </source>
</evidence>
<evidence type="ECO:0000256" key="7">
    <source>
        <dbReference type="SAM" id="Phobius"/>
    </source>
</evidence>
<evidence type="ECO:0000313" key="11">
    <source>
        <dbReference type="Proteomes" id="UP001165427"/>
    </source>
</evidence>
<feature type="transmembrane region" description="Helical" evidence="7">
    <location>
        <begin position="26"/>
        <end position="48"/>
    </location>
</feature>
<dbReference type="InterPro" id="IPR036890">
    <property type="entry name" value="HATPase_C_sf"/>
</dbReference>
<feature type="transmembrane region" description="Helical" evidence="7">
    <location>
        <begin position="187"/>
        <end position="206"/>
    </location>
</feature>
<protein>
    <recommendedName>
        <fullName evidence="3">histidine kinase</fullName>
        <ecNumber evidence="3">2.7.13.3</ecNumber>
    </recommendedName>
</protein>
<dbReference type="EMBL" id="JALJRB010000032">
    <property type="protein sequence ID" value="MCJ8502756.1"/>
    <property type="molecule type" value="Genomic_DNA"/>
</dbReference>
<feature type="domain" description="HAMP" evidence="9">
    <location>
        <begin position="208"/>
        <end position="261"/>
    </location>
</feature>
<keyword evidence="7" id="KW-1133">Transmembrane helix</keyword>
<dbReference type="PROSITE" id="PS50885">
    <property type="entry name" value="HAMP"/>
    <property type="match status" value="1"/>
</dbReference>
<dbReference type="InterPro" id="IPR003660">
    <property type="entry name" value="HAMP_dom"/>
</dbReference>
<dbReference type="PRINTS" id="PR00344">
    <property type="entry name" value="BCTRLSENSOR"/>
</dbReference>
<dbReference type="PANTHER" id="PTHR43065">
    <property type="entry name" value="SENSOR HISTIDINE KINASE"/>
    <property type="match status" value="1"/>
</dbReference>
<dbReference type="PANTHER" id="PTHR43065:SF42">
    <property type="entry name" value="TWO-COMPONENT SENSOR PPRA"/>
    <property type="match status" value="1"/>
</dbReference>
<dbReference type="GO" id="GO:0005524">
    <property type="term" value="F:ATP binding"/>
    <property type="evidence" value="ECO:0007669"/>
    <property type="project" value="UniProtKB-KW"/>
</dbReference>
<name>A0AA41UML8_9BACT</name>
<dbReference type="Gene3D" id="1.10.287.130">
    <property type="match status" value="1"/>
</dbReference>
<dbReference type="SMART" id="SM00304">
    <property type="entry name" value="HAMP"/>
    <property type="match status" value="1"/>
</dbReference>
<keyword evidence="10" id="KW-0547">Nucleotide-binding</keyword>
<organism evidence="10 11">
    <name type="scientific">Desulfatitalea alkaliphila</name>
    <dbReference type="NCBI Taxonomy" id="2929485"/>
    <lineage>
        <taxon>Bacteria</taxon>
        <taxon>Pseudomonadati</taxon>
        <taxon>Thermodesulfobacteriota</taxon>
        <taxon>Desulfobacteria</taxon>
        <taxon>Desulfobacterales</taxon>
        <taxon>Desulfosarcinaceae</taxon>
        <taxon>Desulfatitalea</taxon>
    </lineage>
</organism>
<dbReference type="Pfam" id="PF00672">
    <property type="entry name" value="HAMP"/>
    <property type="match status" value="1"/>
</dbReference>
<keyword evidence="7" id="KW-0472">Membrane</keyword>
<dbReference type="SUPFAM" id="SSF55874">
    <property type="entry name" value="ATPase domain of HSP90 chaperone/DNA topoisomerase II/histidine kinase"/>
    <property type="match status" value="1"/>
</dbReference>
<comment type="catalytic activity">
    <reaction evidence="1">
        <text>ATP + protein L-histidine = ADP + protein N-phospho-L-histidine.</text>
        <dbReference type="EC" id="2.7.13.3"/>
    </reaction>
</comment>
<reference evidence="10" key="1">
    <citation type="submission" date="2022-04" db="EMBL/GenBank/DDBJ databases">
        <title>Desulfatitalea alkaliphila sp. nov., a novel anaerobic sulfate-reducing bacterium isolated from terrestrial mud volcano, Taman Peninsula, Russia.</title>
        <authorList>
            <person name="Khomyakova M.A."/>
            <person name="Merkel A.Y."/>
            <person name="Slobodkin A.I."/>
        </authorList>
    </citation>
    <scope>NUCLEOTIDE SEQUENCE</scope>
    <source>
        <strain evidence="10">M08but</strain>
    </source>
</reference>
<feature type="domain" description="Histidine kinase" evidence="8">
    <location>
        <begin position="278"/>
        <end position="490"/>
    </location>
</feature>
<dbReference type="Gene3D" id="6.10.340.10">
    <property type="match status" value="1"/>
</dbReference>
<keyword evidence="11" id="KW-1185">Reference proteome</keyword>
<keyword evidence="7" id="KW-0812">Transmembrane</keyword>
<accession>A0AA41UML8</accession>
<dbReference type="RefSeq" id="WP_246914055.1">
    <property type="nucleotide sequence ID" value="NZ_JALJRB010000032.1"/>
</dbReference>
<evidence type="ECO:0000256" key="4">
    <source>
        <dbReference type="ARBA" id="ARBA00022553"/>
    </source>
</evidence>
<dbReference type="CDD" id="cd06225">
    <property type="entry name" value="HAMP"/>
    <property type="match status" value="1"/>
</dbReference>
<dbReference type="Proteomes" id="UP001165427">
    <property type="component" value="Unassembled WGS sequence"/>
</dbReference>
<sequence>MWFFNSTPTHDERDDLLGRPSFNFRLQIILGFFTFFILSVVITIGAMLTISRIERKIETVSTWERFLYNIEQARRWEKNYFLYGTNLDDALESTANAQAILNENLHYLEQMSIPWPKEELMRDLALYQSSLKMLAPISLQEFNTADGRMAVEADLRRYGAQVVTEAAALAAKEHELIAKWLNIVQKVPVYFLIFLFFLMIYVARFLSLRFMQPLKQLVQHTQRIAKGDFTPVKPARKYRDEFTTVEVAINRMLRELESRQNSLIESHKLRAVGILTAGVAHELNNPLNNIMLSAHSLLEEYDELSKDEHTEMITDIIQETDRSRAIVHNLLDFTRENKSVMQPLDLSLLLNETAKLAFNQARVRGVAIQLDIEPELPAIRGDRQQLKQVFLNLVLNALDAVNKGGRIQLKARKQPNHRIIVEVEDNGCGIPPEVLPNIFDPFFTTKPVGKGTGLGLSVSHGIISNHGGRIEVASEQGRYSRFTVTLPWGATQTAATSDQRQPQEGAS</sequence>
<evidence type="ECO:0000256" key="6">
    <source>
        <dbReference type="ARBA" id="ARBA00022777"/>
    </source>
</evidence>
<dbReference type="CDD" id="cd00082">
    <property type="entry name" value="HisKA"/>
    <property type="match status" value="1"/>
</dbReference>
<dbReference type="InterPro" id="IPR036097">
    <property type="entry name" value="HisK_dim/P_sf"/>
</dbReference>
<evidence type="ECO:0000256" key="1">
    <source>
        <dbReference type="ARBA" id="ARBA00000085"/>
    </source>
</evidence>
<evidence type="ECO:0000256" key="3">
    <source>
        <dbReference type="ARBA" id="ARBA00012438"/>
    </source>
</evidence>
<evidence type="ECO:0000259" key="8">
    <source>
        <dbReference type="PROSITE" id="PS50109"/>
    </source>
</evidence>
<dbReference type="SUPFAM" id="SSF47384">
    <property type="entry name" value="Homodimeric domain of signal transducing histidine kinase"/>
    <property type="match status" value="1"/>
</dbReference>
<dbReference type="SUPFAM" id="SSF158472">
    <property type="entry name" value="HAMP domain-like"/>
    <property type="match status" value="1"/>
</dbReference>
<evidence type="ECO:0000256" key="5">
    <source>
        <dbReference type="ARBA" id="ARBA00022679"/>
    </source>
</evidence>
<dbReference type="InterPro" id="IPR004358">
    <property type="entry name" value="Sig_transdc_His_kin-like_C"/>
</dbReference>
<keyword evidence="6" id="KW-0418">Kinase</keyword>
<dbReference type="Pfam" id="PF00512">
    <property type="entry name" value="HisKA"/>
    <property type="match status" value="1"/>
</dbReference>
<dbReference type="Gene3D" id="3.30.565.10">
    <property type="entry name" value="Histidine kinase-like ATPase, C-terminal domain"/>
    <property type="match status" value="1"/>
</dbReference>
<evidence type="ECO:0000259" key="9">
    <source>
        <dbReference type="PROSITE" id="PS50885"/>
    </source>
</evidence>
<dbReference type="InterPro" id="IPR003661">
    <property type="entry name" value="HisK_dim/P_dom"/>
</dbReference>
<keyword evidence="4" id="KW-0597">Phosphoprotein</keyword>
<proteinExistence type="predicted"/>
<gene>
    <name evidence="10" type="ORF">MRX98_19425</name>
</gene>
<dbReference type="GO" id="GO:0016020">
    <property type="term" value="C:membrane"/>
    <property type="evidence" value="ECO:0007669"/>
    <property type="project" value="UniProtKB-SubCell"/>
</dbReference>
<dbReference type="PROSITE" id="PS50109">
    <property type="entry name" value="HIS_KIN"/>
    <property type="match status" value="1"/>
</dbReference>
<dbReference type="EC" id="2.7.13.3" evidence="3"/>
<dbReference type="SMART" id="SM00388">
    <property type="entry name" value="HisKA"/>
    <property type="match status" value="1"/>
</dbReference>
<keyword evidence="10" id="KW-0067">ATP-binding</keyword>
<dbReference type="Pfam" id="PF02518">
    <property type="entry name" value="HATPase_c"/>
    <property type="match status" value="1"/>
</dbReference>
<dbReference type="InterPro" id="IPR005467">
    <property type="entry name" value="His_kinase_dom"/>
</dbReference>
<dbReference type="SMART" id="SM00387">
    <property type="entry name" value="HATPase_c"/>
    <property type="match status" value="1"/>
</dbReference>
<keyword evidence="5" id="KW-0808">Transferase</keyword>